<evidence type="ECO:0000313" key="1">
    <source>
        <dbReference type="EMBL" id="JAH71318.1"/>
    </source>
</evidence>
<dbReference type="AlphaFoldDB" id="A0A0E9V263"/>
<accession>A0A0E9V263</accession>
<sequence>MVPSVLQFKPAFNRNVDRYC</sequence>
<reference evidence="1" key="2">
    <citation type="journal article" date="2015" name="Fish Shellfish Immunol.">
        <title>Early steps in the European eel (Anguilla anguilla)-Vibrio vulnificus interaction in the gills: Role of the RtxA13 toxin.</title>
        <authorList>
            <person name="Callol A."/>
            <person name="Pajuelo D."/>
            <person name="Ebbesson L."/>
            <person name="Teles M."/>
            <person name="MacKenzie S."/>
            <person name="Amaro C."/>
        </authorList>
    </citation>
    <scope>NUCLEOTIDE SEQUENCE</scope>
</reference>
<organism evidence="1">
    <name type="scientific">Anguilla anguilla</name>
    <name type="common">European freshwater eel</name>
    <name type="synonym">Muraena anguilla</name>
    <dbReference type="NCBI Taxonomy" id="7936"/>
    <lineage>
        <taxon>Eukaryota</taxon>
        <taxon>Metazoa</taxon>
        <taxon>Chordata</taxon>
        <taxon>Craniata</taxon>
        <taxon>Vertebrata</taxon>
        <taxon>Euteleostomi</taxon>
        <taxon>Actinopterygii</taxon>
        <taxon>Neopterygii</taxon>
        <taxon>Teleostei</taxon>
        <taxon>Anguilliformes</taxon>
        <taxon>Anguillidae</taxon>
        <taxon>Anguilla</taxon>
    </lineage>
</organism>
<proteinExistence type="predicted"/>
<protein>
    <submittedName>
        <fullName evidence="1">Uncharacterized protein</fullName>
    </submittedName>
</protein>
<name>A0A0E9V263_ANGAN</name>
<dbReference type="EMBL" id="GBXM01037259">
    <property type="protein sequence ID" value="JAH71318.1"/>
    <property type="molecule type" value="Transcribed_RNA"/>
</dbReference>
<reference evidence="1" key="1">
    <citation type="submission" date="2014-11" db="EMBL/GenBank/DDBJ databases">
        <authorList>
            <person name="Amaro Gonzalez C."/>
        </authorList>
    </citation>
    <scope>NUCLEOTIDE SEQUENCE</scope>
</reference>